<reference evidence="2 3" key="1">
    <citation type="submission" date="2016-10" db="EMBL/GenBank/DDBJ databases">
        <authorList>
            <person name="de Groot N.N."/>
        </authorList>
    </citation>
    <scope>NUCLEOTIDE SEQUENCE [LARGE SCALE GENOMIC DNA]</scope>
    <source>
        <strain evidence="2 3">DSM 100674</strain>
    </source>
</reference>
<dbReference type="Pfam" id="PF13817">
    <property type="entry name" value="DDE_Tnp_IS66_C"/>
    <property type="match status" value="1"/>
</dbReference>
<gene>
    <name evidence="2" type="ORF">SAMN05443999_1332</name>
</gene>
<dbReference type="InterPro" id="IPR039552">
    <property type="entry name" value="IS66_C"/>
</dbReference>
<name>A0A1H7Y8F8_9RHOB</name>
<evidence type="ECO:0000313" key="3">
    <source>
        <dbReference type="Proteomes" id="UP000199582"/>
    </source>
</evidence>
<dbReference type="Proteomes" id="UP000199582">
    <property type="component" value="Unassembled WGS sequence"/>
</dbReference>
<feature type="domain" description="Transposase IS66 C-terminal" evidence="1">
    <location>
        <begin position="3"/>
        <end position="40"/>
    </location>
</feature>
<organism evidence="2 3">
    <name type="scientific">Roseovarius azorensis</name>
    <dbReference type="NCBI Taxonomy" id="1287727"/>
    <lineage>
        <taxon>Bacteria</taxon>
        <taxon>Pseudomonadati</taxon>
        <taxon>Pseudomonadota</taxon>
        <taxon>Alphaproteobacteria</taxon>
        <taxon>Rhodobacterales</taxon>
        <taxon>Roseobacteraceae</taxon>
        <taxon>Roseovarius</taxon>
    </lineage>
</organism>
<dbReference type="OrthoDB" id="9800877at2"/>
<accession>A0A1H7Y8F8</accession>
<protein>
    <submittedName>
        <fullName evidence="2">IS66 C-terminal element</fullName>
    </submittedName>
</protein>
<proteinExistence type="predicted"/>
<dbReference type="STRING" id="1287727.SAMN05443999_1332"/>
<sequence>MYTLIVTAKMNDVDPQAWLADVLARLPDMPVSRIHELLPWNWKSRPLAEAA</sequence>
<dbReference type="EMBL" id="FOAG01000033">
    <property type="protein sequence ID" value="SEM42191.1"/>
    <property type="molecule type" value="Genomic_DNA"/>
</dbReference>
<evidence type="ECO:0000313" key="2">
    <source>
        <dbReference type="EMBL" id="SEM42191.1"/>
    </source>
</evidence>
<evidence type="ECO:0000259" key="1">
    <source>
        <dbReference type="Pfam" id="PF13817"/>
    </source>
</evidence>
<dbReference type="AlphaFoldDB" id="A0A1H7Y8F8"/>
<keyword evidence="3" id="KW-1185">Reference proteome</keyword>